<evidence type="ECO:0000313" key="18">
    <source>
        <dbReference type="EMBL" id="MBS5357790.1"/>
    </source>
</evidence>
<feature type="domain" description="ATP synthase F1 complex delta/epsilon subunit N-terminal" evidence="17">
    <location>
        <begin position="4"/>
        <end position="85"/>
    </location>
</feature>
<dbReference type="EMBL" id="JAGZFP010000002">
    <property type="protein sequence ID" value="MBS5357790.1"/>
    <property type="molecule type" value="Genomic_DNA"/>
</dbReference>
<name>A0A2I1TV73_STRPA</name>
<evidence type="ECO:0000259" key="17">
    <source>
        <dbReference type="Pfam" id="PF02823"/>
    </source>
</evidence>
<dbReference type="Gene3D" id="2.60.15.10">
    <property type="entry name" value="F0F1 ATP synthase delta/epsilon subunit, N-terminal"/>
    <property type="match status" value="1"/>
</dbReference>
<dbReference type="GO" id="GO:0005524">
    <property type="term" value="F:ATP binding"/>
    <property type="evidence" value="ECO:0007669"/>
    <property type="project" value="UniProtKB-UniRule"/>
</dbReference>
<dbReference type="GeneID" id="10834708"/>
<evidence type="ECO:0000313" key="31">
    <source>
        <dbReference type="Proteomes" id="UP000462658"/>
    </source>
</evidence>
<dbReference type="Gene3D" id="1.20.5.440">
    <property type="entry name" value="ATP synthase delta/epsilon subunit, C-terminal domain"/>
    <property type="match status" value="1"/>
</dbReference>
<evidence type="ECO:0000256" key="14">
    <source>
        <dbReference type="HAMAP-Rule" id="MF_00530"/>
    </source>
</evidence>
<evidence type="ECO:0000256" key="8">
    <source>
        <dbReference type="ARBA" id="ARBA00023065"/>
    </source>
</evidence>
<dbReference type="Pfam" id="PF00401">
    <property type="entry name" value="ATP-synt_DE"/>
    <property type="match status" value="1"/>
</dbReference>
<dbReference type="Proteomes" id="UP001212685">
    <property type="component" value="Unassembled WGS sequence"/>
</dbReference>
<dbReference type="SUPFAM" id="SSF51344">
    <property type="entry name" value="Epsilon subunit of F1F0-ATP synthase N-terminal domain"/>
    <property type="match status" value="1"/>
</dbReference>
<evidence type="ECO:0000256" key="11">
    <source>
        <dbReference type="ARBA" id="ARBA00023310"/>
    </source>
</evidence>
<keyword evidence="5 14" id="KW-0813">Transport</keyword>
<evidence type="ECO:0000313" key="22">
    <source>
        <dbReference type="EMBL" id="MTR65885.1"/>
    </source>
</evidence>
<dbReference type="AlphaFoldDB" id="A0A2I1TV73"/>
<dbReference type="HAMAP" id="MF_00530">
    <property type="entry name" value="ATP_synth_epsil_bac"/>
    <property type="match status" value="1"/>
</dbReference>
<dbReference type="InterPro" id="IPR036794">
    <property type="entry name" value="ATP_F1_dsu/esu_C_sf"/>
</dbReference>
<dbReference type="NCBIfam" id="NF001846">
    <property type="entry name" value="PRK00571.1-3"/>
    <property type="match status" value="1"/>
</dbReference>
<evidence type="ECO:0000313" key="24">
    <source>
        <dbReference type="EMBL" id="RHC94854.1"/>
    </source>
</evidence>
<dbReference type="Proteomes" id="UP000761167">
    <property type="component" value="Unassembled WGS sequence"/>
</dbReference>
<keyword evidence="8 14" id="KW-0406">Ion transport</keyword>
<dbReference type="Proteomes" id="UP000285725">
    <property type="component" value="Unassembled WGS sequence"/>
</dbReference>
<protein>
    <recommendedName>
        <fullName evidence="4 14">ATP synthase epsilon chain</fullName>
    </recommendedName>
    <alternativeName>
        <fullName evidence="13 14">ATP synthase F1 sector epsilon subunit</fullName>
    </alternativeName>
    <alternativeName>
        <fullName evidence="12 14">F-ATPase epsilon subunit</fullName>
    </alternativeName>
</protein>
<evidence type="ECO:0000256" key="10">
    <source>
        <dbReference type="ARBA" id="ARBA00023196"/>
    </source>
</evidence>
<evidence type="ECO:0000256" key="12">
    <source>
        <dbReference type="ARBA" id="ARBA00030215"/>
    </source>
</evidence>
<dbReference type="FunFam" id="1.20.5.440:FF:000001">
    <property type="entry name" value="ATP synthase epsilon chain"/>
    <property type="match status" value="1"/>
</dbReference>
<dbReference type="EMBL" id="WMZJ01000002">
    <property type="protein sequence ID" value="MTS53918.1"/>
    <property type="molecule type" value="Genomic_DNA"/>
</dbReference>
<evidence type="ECO:0000313" key="30">
    <source>
        <dbReference type="Proteomes" id="UP000460220"/>
    </source>
</evidence>
<dbReference type="InterPro" id="IPR020547">
    <property type="entry name" value="ATP_synth_F1_esu_C"/>
</dbReference>
<dbReference type="EMBL" id="JAQMJV010000001">
    <property type="protein sequence ID" value="MDB8618956.1"/>
    <property type="molecule type" value="Genomic_DNA"/>
</dbReference>
<keyword evidence="9 14" id="KW-0472">Membrane</keyword>
<reference evidence="20" key="4">
    <citation type="submission" date="2023-01" db="EMBL/GenBank/DDBJ databases">
        <title>Human gut microbiome strain richness.</title>
        <authorList>
            <person name="Chen-Liaw A."/>
        </authorList>
    </citation>
    <scope>NUCLEOTIDE SEQUENCE</scope>
    <source>
        <strain evidence="20">1001262st2_G8_1001262B_160229</strain>
    </source>
</reference>
<accession>A0A2I1TV73</accession>
<sequence length="139" mass="15473">MSQMNVQIVTPDGLVYDHHAAFVSVKTIDGELGILPHHINTIAVLAVDQVKVRRVDDDKHIDWIAVNGGIIEVADNVITIVADSAERARDIDISRAERAKLRAEKAIEEAKDQHSVDMERRAKIALQRAINRINVGNRL</sequence>
<comment type="function">
    <text evidence="1 14">Produces ATP from ADP in the presence of a proton gradient across the membrane.</text>
</comment>
<dbReference type="Pfam" id="PF02823">
    <property type="entry name" value="ATP-synt_DE_N"/>
    <property type="match status" value="1"/>
</dbReference>
<dbReference type="GO" id="GO:0005886">
    <property type="term" value="C:plasma membrane"/>
    <property type="evidence" value="ECO:0007669"/>
    <property type="project" value="UniProtKB-SubCell"/>
</dbReference>
<keyword evidence="6 14" id="KW-1003">Cell membrane</keyword>
<dbReference type="EMBL" id="CP133988">
    <property type="protein sequence ID" value="WNB83007.1"/>
    <property type="molecule type" value="Genomic_DNA"/>
</dbReference>
<evidence type="ECO:0000256" key="5">
    <source>
        <dbReference type="ARBA" id="ARBA00022448"/>
    </source>
</evidence>
<evidence type="ECO:0000313" key="27">
    <source>
        <dbReference type="Proteomes" id="UP000285725"/>
    </source>
</evidence>
<keyword evidence="10 14" id="KW-0139">CF(1)</keyword>
<feature type="domain" description="ATP synthase epsilon subunit C-terminal" evidence="16">
    <location>
        <begin position="90"/>
        <end position="135"/>
    </location>
</feature>
<reference evidence="26" key="5">
    <citation type="submission" date="2023-09" db="EMBL/GenBank/DDBJ databases">
        <title>Streptococcus_parasanguinius_hifiasm_complete_genome_Zymo_Research_ D6332.</title>
        <authorList>
            <person name="Damerum A."/>
        </authorList>
    </citation>
    <scope>NUCLEOTIDE SEQUENCE</scope>
    <source>
        <strain evidence="26">B-1756</strain>
    </source>
</reference>
<reference evidence="27 28" key="1">
    <citation type="submission" date="2018-08" db="EMBL/GenBank/DDBJ databases">
        <title>A genome reference for cultivated species of the human gut microbiota.</title>
        <authorList>
            <person name="Zou Y."/>
            <person name="Xue W."/>
            <person name="Luo G."/>
        </authorList>
    </citation>
    <scope>NUCLEOTIDE SEQUENCE [LARGE SCALE GENOMIC DNA]</scope>
    <source>
        <strain evidence="25 27">AF30-12BH</strain>
        <strain evidence="24 28">AM33-3BH</strain>
    </source>
</reference>
<evidence type="ECO:0000256" key="7">
    <source>
        <dbReference type="ARBA" id="ARBA00022781"/>
    </source>
</evidence>
<evidence type="ECO:0000256" key="9">
    <source>
        <dbReference type="ARBA" id="ARBA00023136"/>
    </source>
</evidence>
<evidence type="ECO:0000313" key="28">
    <source>
        <dbReference type="Proteomes" id="UP000285773"/>
    </source>
</evidence>
<evidence type="ECO:0000313" key="19">
    <source>
        <dbReference type="EMBL" id="MBS6536575.1"/>
    </source>
</evidence>
<evidence type="ECO:0000313" key="23">
    <source>
        <dbReference type="EMBL" id="MTS53918.1"/>
    </source>
</evidence>
<dbReference type="NCBIfam" id="TIGR01216">
    <property type="entry name" value="ATP_synt_epsi"/>
    <property type="match status" value="1"/>
</dbReference>
<dbReference type="EMBL" id="WMYY01000001">
    <property type="protein sequence ID" value="MTR65885.1"/>
    <property type="molecule type" value="Genomic_DNA"/>
</dbReference>
<dbReference type="EMBL" id="WMZA01000003">
    <property type="protein sequence ID" value="MTR63264.1"/>
    <property type="molecule type" value="Genomic_DNA"/>
</dbReference>
<dbReference type="Proteomes" id="UP000460220">
    <property type="component" value="Unassembled WGS sequence"/>
</dbReference>
<dbReference type="EMBL" id="QSIO01000002">
    <property type="protein sequence ID" value="RHC94854.1"/>
    <property type="molecule type" value="Genomic_DNA"/>
</dbReference>
<comment type="subcellular location">
    <subcellularLocation>
        <location evidence="2 14">Cell membrane</location>
        <topology evidence="2 14">Peripheral membrane protein</topology>
    </subcellularLocation>
</comment>
<proteinExistence type="inferred from homology"/>
<dbReference type="SUPFAM" id="SSF46604">
    <property type="entry name" value="Epsilon subunit of F1F0-ATP synthase C-terminal domain"/>
    <property type="match status" value="1"/>
</dbReference>
<dbReference type="GO" id="GO:0046933">
    <property type="term" value="F:proton-transporting ATP synthase activity, rotational mechanism"/>
    <property type="evidence" value="ECO:0007669"/>
    <property type="project" value="UniProtKB-UniRule"/>
</dbReference>
<comment type="similarity">
    <text evidence="3 14 15">Belongs to the ATPase epsilon chain family.</text>
</comment>
<keyword evidence="11 14" id="KW-0066">ATP synthesis</keyword>
<evidence type="ECO:0000256" key="15">
    <source>
        <dbReference type="RuleBase" id="RU003656"/>
    </source>
</evidence>
<dbReference type="Proteomes" id="UP001248323">
    <property type="component" value="Chromosome"/>
</dbReference>
<dbReference type="EMBL" id="JAGZZN010000014">
    <property type="protein sequence ID" value="MBS6536575.1"/>
    <property type="molecule type" value="Genomic_DNA"/>
</dbReference>
<dbReference type="GO" id="GO:0045259">
    <property type="term" value="C:proton-transporting ATP synthase complex"/>
    <property type="evidence" value="ECO:0007669"/>
    <property type="project" value="UniProtKB-KW"/>
</dbReference>
<evidence type="ECO:0000256" key="4">
    <source>
        <dbReference type="ARBA" id="ARBA00014480"/>
    </source>
</evidence>
<dbReference type="RefSeq" id="WP_003002471.1">
    <property type="nucleotide sequence ID" value="NZ_CABIWQ010000001.1"/>
</dbReference>
<evidence type="ECO:0000313" key="20">
    <source>
        <dbReference type="EMBL" id="MDB8618956.1"/>
    </source>
</evidence>
<dbReference type="Proteomes" id="UP000462658">
    <property type="component" value="Unassembled WGS sequence"/>
</dbReference>
<reference evidence="29 30" key="2">
    <citation type="journal article" date="2019" name="Nat. Med.">
        <title>A library of human gut bacterial isolates paired with longitudinal multiomics data enables mechanistic microbiome research.</title>
        <authorList>
            <person name="Poyet M."/>
            <person name="Groussin M."/>
            <person name="Gibbons S.M."/>
            <person name="Avila-Pacheco J."/>
            <person name="Jiang X."/>
            <person name="Kearney S.M."/>
            <person name="Perrotta A.R."/>
            <person name="Berdy B."/>
            <person name="Zhao S."/>
            <person name="Lieberman T.D."/>
            <person name="Swanson P.K."/>
            <person name="Smith M."/>
            <person name="Roesemann S."/>
            <person name="Alexander J.E."/>
            <person name="Rich S.A."/>
            <person name="Livny J."/>
            <person name="Vlamakis H."/>
            <person name="Clish C."/>
            <person name="Bullock K."/>
            <person name="Deik A."/>
            <person name="Scott J."/>
            <person name="Pierce K.A."/>
            <person name="Xavier R.J."/>
            <person name="Alm E.J."/>
        </authorList>
    </citation>
    <scope>NUCLEOTIDE SEQUENCE [LARGE SCALE GENOMIC DNA]</scope>
    <source>
        <strain evidence="23 29">BIOML-A1</strain>
        <strain evidence="21 31">BIOML-A10</strain>
        <strain evidence="22 30">BIOML-A12</strain>
    </source>
</reference>
<keyword evidence="7 14" id="KW-0375">Hydrogen ion transport</keyword>
<evidence type="ECO:0000256" key="13">
    <source>
        <dbReference type="ARBA" id="ARBA00031795"/>
    </source>
</evidence>
<dbReference type="Proteomes" id="UP000709219">
    <property type="component" value="Unassembled WGS sequence"/>
</dbReference>
<reference evidence="18" key="3">
    <citation type="submission" date="2021-02" db="EMBL/GenBank/DDBJ databases">
        <title>Infant gut strain persistence is associated with maternal origin, phylogeny, and functional potential including surface adhesion and iron acquisition.</title>
        <authorList>
            <person name="Lou Y.C."/>
        </authorList>
    </citation>
    <scope>NUCLEOTIDE SEQUENCE</scope>
    <source>
        <strain evidence="19">L3_060_000G1_dasL3_060_000G1_metabat.metabat.86_ sub</strain>
        <strain evidence="18">L3_098_011G1_dasL3_098_011G1_concoct_7</strain>
    </source>
</reference>
<dbReference type="PANTHER" id="PTHR13822:SF10">
    <property type="entry name" value="ATP SYNTHASE EPSILON CHAIN, CHLOROPLASTIC"/>
    <property type="match status" value="1"/>
</dbReference>
<comment type="subunit">
    <text evidence="14 15">F-type ATPases have 2 components, CF(1) - the catalytic core - and CF(0) - the membrane proton channel. CF(1) has five subunits: alpha(3), beta(3), gamma(1), delta(1), epsilon(1). CF(0) has three main subunits: a, b and c.</text>
</comment>
<dbReference type="EMBL" id="QRQU01000002">
    <property type="protein sequence ID" value="RHN26338.1"/>
    <property type="molecule type" value="Genomic_DNA"/>
</dbReference>
<evidence type="ECO:0000313" key="21">
    <source>
        <dbReference type="EMBL" id="MTR63264.1"/>
    </source>
</evidence>
<dbReference type="InterPro" id="IPR020546">
    <property type="entry name" value="ATP_synth_F1_dsu/esu_N"/>
</dbReference>
<evidence type="ECO:0000313" key="32">
    <source>
        <dbReference type="Proteomes" id="UP000709219"/>
    </source>
</evidence>
<dbReference type="PANTHER" id="PTHR13822">
    <property type="entry name" value="ATP SYNTHASE DELTA/EPSILON CHAIN"/>
    <property type="match status" value="1"/>
</dbReference>
<evidence type="ECO:0000256" key="3">
    <source>
        <dbReference type="ARBA" id="ARBA00005712"/>
    </source>
</evidence>
<evidence type="ECO:0000256" key="2">
    <source>
        <dbReference type="ARBA" id="ARBA00004202"/>
    </source>
</evidence>
<dbReference type="InterPro" id="IPR036771">
    <property type="entry name" value="ATPsynth_dsu/esu_N"/>
</dbReference>
<evidence type="ECO:0000313" key="26">
    <source>
        <dbReference type="EMBL" id="WNB83007.1"/>
    </source>
</evidence>
<dbReference type="Proteomes" id="UP000441330">
    <property type="component" value="Unassembled WGS sequence"/>
</dbReference>
<evidence type="ECO:0000259" key="16">
    <source>
        <dbReference type="Pfam" id="PF00401"/>
    </source>
</evidence>
<evidence type="ECO:0000313" key="29">
    <source>
        <dbReference type="Proteomes" id="UP000441330"/>
    </source>
</evidence>
<evidence type="ECO:0000313" key="25">
    <source>
        <dbReference type="EMBL" id="RHN26338.1"/>
    </source>
</evidence>
<evidence type="ECO:0000256" key="6">
    <source>
        <dbReference type="ARBA" id="ARBA00022475"/>
    </source>
</evidence>
<gene>
    <name evidence="14" type="primary">atpC</name>
    <name evidence="24" type="ORF">DW820_05825</name>
    <name evidence="25" type="ORF">DWZ19_04690</name>
    <name evidence="22" type="ORF">GMC73_01090</name>
    <name evidence="21" type="ORF">GMC80_07985</name>
    <name evidence="23" type="ORF">GMC94_03280</name>
    <name evidence="19" type="ORF">KH363_03410</name>
    <name evidence="18" type="ORF">KHX87_01585</name>
    <name evidence="20" type="ORF">PNV36_00885</name>
    <name evidence="26" type="ORF">RDV49_08800</name>
</gene>
<dbReference type="CDD" id="cd12152">
    <property type="entry name" value="F1-ATPase_delta"/>
    <property type="match status" value="1"/>
</dbReference>
<dbReference type="InterPro" id="IPR001469">
    <property type="entry name" value="ATP_synth_F1_dsu/esu"/>
</dbReference>
<evidence type="ECO:0000256" key="1">
    <source>
        <dbReference type="ARBA" id="ARBA00003543"/>
    </source>
</evidence>
<organism evidence="18 32">
    <name type="scientific">Streptococcus parasanguinis</name>
    <dbReference type="NCBI Taxonomy" id="1318"/>
    <lineage>
        <taxon>Bacteria</taxon>
        <taxon>Bacillati</taxon>
        <taxon>Bacillota</taxon>
        <taxon>Bacilli</taxon>
        <taxon>Lactobacillales</taxon>
        <taxon>Streptococcaceae</taxon>
        <taxon>Streptococcus</taxon>
    </lineage>
</organism>
<dbReference type="Proteomes" id="UP000285773">
    <property type="component" value="Unassembled WGS sequence"/>
</dbReference>